<dbReference type="PROSITE" id="PS51194">
    <property type="entry name" value="HELICASE_CTER"/>
    <property type="match status" value="1"/>
</dbReference>
<evidence type="ECO:0000256" key="8">
    <source>
        <dbReference type="SAM" id="MobiDB-lite"/>
    </source>
</evidence>
<dbReference type="InterPro" id="IPR014014">
    <property type="entry name" value="RNA_helicase_DEAD_Q_motif"/>
</dbReference>
<organism evidence="12 13">
    <name type="scientific">Trichosporon asahii var. asahii (strain ATCC 90039 / CBS 2479 / JCM 2466 / KCTC 7840 / NBRC 103889/ NCYC 2677 / UAMH 7654)</name>
    <name type="common">Yeast</name>
    <dbReference type="NCBI Taxonomy" id="1186058"/>
    <lineage>
        <taxon>Eukaryota</taxon>
        <taxon>Fungi</taxon>
        <taxon>Dikarya</taxon>
        <taxon>Basidiomycota</taxon>
        <taxon>Agaricomycotina</taxon>
        <taxon>Tremellomycetes</taxon>
        <taxon>Trichosporonales</taxon>
        <taxon>Trichosporonaceae</taxon>
        <taxon>Trichosporon</taxon>
    </lineage>
</organism>
<feature type="domain" description="Helicase ATP-binding" evidence="9">
    <location>
        <begin position="181"/>
        <end position="350"/>
    </location>
</feature>
<protein>
    <recommendedName>
        <fullName evidence="1">RNA helicase</fullName>
        <ecNumber evidence="1">3.6.4.13</ecNumber>
    </recommendedName>
</protein>
<evidence type="ECO:0000313" key="12">
    <source>
        <dbReference type="EMBL" id="EJT52775.1"/>
    </source>
</evidence>
<accession>J4ULD1</accession>
<keyword evidence="3 7" id="KW-0378">Hydrolase</keyword>
<dbReference type="CDD" id="cd17963">
    <property type="entry name" value="DEADc_DDX19_DDX25"/>
    <property type="match status" value="1"/>
</dbReference>
<dbReference type="EMBL" id="ALBS01000018">
    <property type="protein sequence ID" value="EJT52775.1"/>
    <property type="molecule type" value="Genomic_DNA"/>
</dbReference>
<evidence type="ECO:0000256" key="1">
    <source>
        <dbReference type="ARBA" id="ARBA00012552"/>
    </source>
</evidence>
<dbReference type="SMART" id="SM00487">
    <property type="entry name" value="DEXDc"/>
    <property type="match status" value="1"/>
</dbReference>
<evidence type="ECO:0000256" key="6">
    <source>
        <dbReference type="PROSITE-ProRule" id="PRU00552"/>
    </source>
</evidence>
<dbReference type="RefSeq" id="XP_014184115.1">
    <property type="nucleotide sequence ID" value="XM_014328640.1"/>
</dbReference>
<feature type="short sequence motif" description="Q motif" evidence="6">
    <location>
        <begin position="156"/>
        <end position="184"/>
    </location>
</feature>
<evidence type="ECO:0000259" key="11">
    <source>
        <dbReference type="PROSITE" id="PS51195"/>
    </source>
</evidence>
<dbReference type="KEGG" id="tasa:A1Q1_02110"/>
<feature type="compositionally biased region" description="Basic and acidic residues" evidence="8">
    <location>
        <begin position="105"/>
        <end position="117"/>
    </location>
</feature>
<feature type="compositionally biased region" description="Polar residues" evidence="8">
    <location>
        <begin position="95"/>
        <end position="104"/>
    </location>
</feature>
<evidence type="ECO:0000256" key="7">
    <source>
        <dbReference type="RuleBase" id="RU000492"/>
    </source>
</evidence>
<dbReference type="PROSITE" id="PS51192">
    <property type="entry name" value="HELICASE_ATP_BIND_1"/>
    <property type="match status" value="1"/>
</dbReference>
<dbReference type="Pfam" id="PF00271">
    <property type="entry name" value="Helicase_C"/>
    <property type="match status" value="1"/>
</dbReference>
<dbReference type="VEuPathDB" id="FungiDB:A1Q1_02110"/>
<dbReference type="InterPro" id="IPR014001">
    <property type="entry name" value="Helicase_ATP-bd"/>
</dbReference>
<gene>
    <name evidence="12" type="ORF">A1Q1_02110</name>
</gene>
<feature type="compositionally biased region" description="Basic and acidic residues" evidence="8">
    <location>
        <begin position="64"/>
        <end position="75"/>
    </location>
</feature>
<evidence type="ECO:0000313" key="13">
    <source>
        <dbReference type="Proteomes" id="UP000002748"/>
    </source>
</evidence>
<dbReference type="AlphaFoldDB" id="J4ULD1"/>
<keyword evidence="2 7" id="KW-0547">Nucleotide-binding</keyword>
<dbReference type="GeneID" id="25985624"/>
<evidence type="ECO:0000256" key="3">
    <source>
        <dbReference type="ARBA" id="ARBA00022801"/>
    </source>
</evidence>
<dbReference type="PROSITE" id="PS51195">
    <property type="entry name" value="Q_MOTIF"/>
    <property type="match status" value="1"/>
</dbReference>
<evidence type="ECO:0000259" key="9">
    <source>
        <dbReference type="PROSITE" id="PS51192"/>
    </source>
</evidence>
<dbReference type="SUPFAM" id="SSF52540">
    <property type="entry name" value="P-loop containing nucleoside triphosphate hydrolases"/>
    <property type="match status" value="1"/>
</dbReference>
<dbReference type="InterPro" id="IPR027417">
    <property type="entry name" value="P-loop_NTPase"/>
</dbReference>
<dbReference type="CDD" id="cd18787">
    <property type="entry name" value="SF2_C_DEAD"/>
    <property type="match status" value="1"/>
</dbReference>
<feature type="domain" description="Helicase C-terminal" evidence="10">
    <location>
        <begin position="377"/>
        <end position="532"/>
    </location>
</feature>
<feature type="domain" description="DEAD-box RNA helicase Q" evidence="11">
    <location>
        <begin position="156"/>
        <end position="184"/>
    </location>
</feature>
<keyword evidence="5 7" id="KW-0067">ATP-binding</keyword>
<evidence type="ECO:0000256" key="2">
    <source>
        <dbReference type="ARBA" id="ARBA00022741"/>
    </source>
</evidence>
<dbReference type="GO" id="GO:0003676">
    <property type="term" value="F:nucleic acid binding"/>
    <property type="evidence" value="ECO:0007669"/>
    <property type="project" value="InterPro"/>
</dbReference>
<dbReference type="Gene3D" id="3.40.50.300">
    <property type="entry name" value="P-loop containing nucleotide triphosphate hydrolases"/>
    <property type="match status" value="2"/>
</dbReference>
<dbReference type="SMART" id="SM00490">
    <property type="entry name" value="HELICc"/>
    <property type="match status" value="1"/>
</dbReference>
<feature type="region of interest" description="Disordered" evidence="8">
    <location>
        <begin position="1"/>
        <end position="130"/>
    </location>
</feature>
<dbReference type="OrthoDB" id="10265785at2759"/>
<evidence type="ECO:0000256" key="4">
    <source>
        <dbReference type="ARBA" id="ARBA00022806"/>
    </source>
</evidence>
<comment type="similarity">
    <text evidence="7">Belongs to the DEAD box helicase family.</text>
</comment>
<dbReference type="InterPro" id="IPR001650">
    <property type="entry name" value="Helicase_C-like"/>
</dbReference>
<proteinExistence type="inferred from homology"/>
<name>J4ULD1_TRIAS</name>
<dbReference type="GO" id="GO:0016787">
    <property type="term" value="F:hydrolase activity"/>
    <property type="evidence" value="ECO:0007669"/>
    <property type="project" value="UniProtKB-KW"/>
</dbReference>
<dbReference type="HOGENOM" id="CLU_003041_1_0_1"/>
<dbReference type="InterPro" id="IPR000629">
    <property type="entry name" value="RNA-helicase_DEAD-box_CS"/>
</dbReference>
<dbReference type="InterPro" id="IPR011545">
    <property type="entry name" value="DEAD/DEAH_box_helicase_dom"/>
</dbReference>
<dbReference type="EC" id="3.6.4.13" evidence="1"/>
<dbReference type="PROSITE" id="PS00039">
    <property type="entry name" value="DEAD_ATP_HELICASE"/>
    <property type="match status" value="1"/>
</dbReference>
<evidence type="ECO:0000259" key="10">
    <source>
        <dbReference type="PROSITE" id="PS51194"/>
    </source>
</evidence>
<dbReference type="PANTHER" id="PTHR47958">
    <property type="entry name" value="ATP-DEPENDENT RNA HELICASE DBP3"/>
    <property type="match status" value="1"/>
</dbReference>
<dbReference type="GO" id="GO:0005524">
    <property type="term" value="F:ATP binding"/>
    <property type="evidence" value="ECO:0007669"/>
    <property type="project" value="UniProtKB-KW"/>
</dbReference>
<evidence type="ECO:0000256" key="5">
    <source>
        <dbReference type="ARBA" id="ARBA00022840"/>
    </source>
</evidence>
<dbReference type="GO" id="GO:0003724">
    <property type="term" value="F:RNA helicase activity"/>
    <property type="evidence" value="ECO:0007669"/>
    <property type="project" value="UniProtKB-EC"/>
</dbReference>
<reference evidence="12 13" key="1">
    <citation type="journal article" date="2012" name="Eukaryot. Cell">
        <title>Draft genome sequence of CBS 2479, the standard type strain of Trichosporon asahii.</title>
        <authorList>
            <person name="Yang R.Y."/>
            <person name="Li H.T."/>
            <person name="Zhu H."/>
            <person name="Zhou G.P."/>
            <person name="Wang M."/>
            <person name="Wang L."/>
        </authorList>
    </citation>
    <scope>NUCLEOTIDE SEQUENCE [LARGE SCALE GENOMIC DNA]</scope>
    <source>
        <strain evidence="13">ATCC 90039 / CBS 2479 / JCM 2466 / KCTC 7840 / NCYC 2677 / UAMH 7654</strain>
    </source>
</reference>
<comment type="caution">
    <text evidence="12">The sequence shown here is derived from an EMBL/GenBank/DDBJ whole genome shotgun (WGS) entry which is preliminary data.</text>
</comment>
<dbReference type="Pfam" id="PF00270">
    <property type="entry name" value="DEAD"/>
    <property type="match status" value="1"/>
</dbReference>
<sequence length="547" mass="59491">MSGHTPSKSWADVEDDDDLGSDLASRLGGFAKADSPAPDSKPVPEAQSLASRIGGLATDDNDEKDSKPSSSEKPRPSVNKSNPLLGKALAGANADRSSPSASSGQKKEDTPKDKMNGPDDGEPLSPSATDISNDFQVEVKLADQQADPNSPLYSVKSFEELPIHDDLKKGIYAMNYTKPSKIQEKALPLLLANPQSGTGKTAAFSLAMLSRVDAALCTPQAICLAPSRELARQTVDVIEKLAQFTEIKVKLVVPGSWSRSQKITEQIVVGTPGTLVDILSRGGRILDHSQIRVVVVDEADELLALQGLGDQTMRIKKMIPGKPQMMLFSATFPDQVQEYAELFCPQANSIYLKKEEVTVDAIKQLKVECANEEDKFDVLALLYDVMTIGQSMVFCKKKVTADQISERLESDGHSVACLHGDKMSDERDKILDDFRQGKTKVLITTNVVARGIDIQQVNMVVNYDVPIMGPDEGWAPDIETYIHRIGRTGRFGRKGCAVTFIDGERSGADVKAIEDALGKPMKQIDARNKDDLDQLEQVLKAALKDPK</sequence>
<keyword evidence="4 7" id="KW-0347">Helicase</keyword>
<dbReference type="Proteomes" id="UP000002748">
    <property type="component" value="Unassembled WGS sequence"/>
</dbReference>